<dbReference type="InterPro" id="IPR036621">
    <property type="entry name" value="Anticodon-bd_dom_sf"/>
</dbReference>
<dbReference type="Pfam" id="PF13393">
    <property type="entry name" value="tRNA-synt_His"/>
    <property type="match status" value="1"/>
</dbReference>
<proteinExistence type="inferred from homology"/>
<keyword evidence="4 9" id="KW-0547">Nucleotide-binding</keyword>
<comment type="similarity">
    <text evidence="1 9">Belongs to the class-II aminoacyl-tRNA synthetase family.</text>
</comment>
<evidence type="ECO:0000256" key="2">
    <source>
        <dbReference type="ARBA" id="ARBA00022490"/>
    </source>
</evidence>
<dbReference type="SUPFAM" id="SSF52954">
    <property type="entry name" value="Class II aaRS ABD-related"/>
    <property type="match status" value="1"/>
</dbReference>
<evidence type="ECO:0000256" key="3">
    <source>
        <dbReference type="ARBA" id="ARBA00022598"/>
    </source>
</evidence>
<evidence type="ECO:0000259" key="10">
    <source>
        <dbReference type="PROSITE" id="PS50862"/>
    </source>
</evidence>
<gene>
    <name evidence="9 11" type="primary">hisS</name>
    <name evidence="11" type="ORF">ABGF40_01250</name>
</gene>
<sequence length="443" mass="50881">MDIVNPSILSGFMELLPDEQKLFDEIKLTIEKNFIKYGFVNLDTPLIEKEEILLSKGGGETSKQIYRIDKESTPQALRFDLTVSLARYVAMHANELNFPFRRYQIGKVYRGERNQKGRYREFYQCDIDIIGNEKLDIVNDGEIPSVIYNIFSDLGLGEVTFRVNNRKLLNGYLELISVSDFESIMRTIDKLPKIGIEKTKLELEKFGLNSLQITQIFDFINLTELENTEILDKLLKIEISNDSYSEGLGELVKVYEYMKMFGIPEKNIKIDLTITRGLDYYTGTVFETFLNGYESIGSVCSGGRYDNLASNFTKQKYPGIGLSIGLTRLFYQLNDSKLLKKQEKTVSHNILVIPMNEEVLDYSIEVVNLLRNNDINSQIYLETVKTKKKFNYADKMGIKNAIIIGETEKQNNTVSLKNFDNGNQEELKLENLVEILNGGKYEN</sequence>
<dbReference type="InterPro" id="IPR015807">
    <property type="entry name" value="His-tRNA-ligase"/>
</dbReference>
<dbReference type="CDD" id="cd00773">
    <property type="entry name" value="HisRS-like_core"/>
    <property type="match status" value="1"/>
</dbReference>
<evidence type="ECO:0000256" key="7">
    <source>
        <dbReference type="ARBA" id="ARBA00023146"/>
    </source>
</evidence>
<dbReference type="PANTHER" id="PTHR11476">
    <property type="entry name" value="HISTIDYL-TRNA SYNTHETASE"/>
    <property type="match status" value="1"/>
</dbReference>
<dbReference type="PIRSF" id="PIRSF001549">
    <property type="entry name" value="His-tRNA_synth"/>
    <property type="match status" value="1"/>
</dbReference>
<dbReference type="HAMAP" id="MF_00127">
    <property type="entry name" value="His_tRNA_synth"/>
    <property type="match status" value="1"/>
</dbReference>
<keyword evidence="7 9" id="KW-0030">Aminoacyl-tRNA synthetase</keyword>
<dbReference type="CDD" id="cd00859">
    <property type="entry name" value="HisRS_anticodon"/>
    <property type="match status" value="1"/>
</dbReference>
<dbReference type="NCBIfam" id="TIGR00442">
    <property type="entry name" value="hisS"/>
    <property type="match status" value="1"/>
</dbReference>
<organism evidence="11 12">
    <name type="scientific">Helcococcus bovis</name>
    <dbReference type="NCBI Taxonomy" id="3153252"/>
    <lineage>
        <taxon>Bacteria</taxon>
        <taxon>Bacillati</taxon>
        <taxon>Bacillota</taxon>
        <taxon>Tissierellia</taxon>
        <taxon>Tissierellales</taxon>
        <taxon>Peptoniphilaceae</taxon>
        <taxon>Helcococcus</taxon>
    </lineage>
</organism>
<dbReference type="Gene3D" id="3.30.930.10">
    <property type="entry name" value="Bira Bifunctional Protein, Domain 2"/>
    <property type="match status" value="1"/>
</dbReference>
<dbReference type="SUPFAM" id="SSF55681">
    <property type="entry name" value="Class II aaRS and biotin synthetases"/>
    <property type="match status" value="1"/>
</dbReference>
<name>A0ABW9F4Q6_9FIRM</name>
<dbReference type="InterPro" id="IPR006195">
    <property type="entry name" value="aa-tRNA-synth_II"/>
</dbReference>
<dbReference type="InterPro" id="IPR004516">
    <property type="entry name" value="HisRS/HisZ"/>
</dbReference>
<reference evidence="11 12" key="1">
    <citation type="journal article" date="2024" name="Front. Microbiol.">
        <title>Pangenomic and biochemical analyses of Helcococcus ovis reveal widespread tetracycline resistance and a novel bacterial species, Helcococcus bovis.</title>
        <authorList>
            <person name="Cunha F."/>
            <person name="Zhai Y."/>
            <person name="Casaro S."/>
            <person name="Jones K.L."/>
            <person name="Hernandez M."/>
            <person name="Bisinotto R.S."/>
            <person name="Kariyawasam S."/>
            <person name="Brown M.B."/>
            <person name="Phillips A."/>
            <person name="Jeong K.C."/>
            <person name="Galvao K.N."/>
        </authorList>
    </citation>
    <scope>NUCLEOTIDE SEQUENCE [LARGE SCALE GENOMIC DNA]</scope>
    <source>
        <strain evidence="11 12">KG197</strain>
    </source>
</reference>
<protein>
    <recommendedName>
        <fullName evidence="9">Histidine--tRNA ligase</fullName>
        <ecNumber evidence="9">6.1.1.21</ecNumber>
    </recommendedName>
    <alternativeName>
        <fullName evidence="9">Histidyl-tRNA synthetase</fullName>
        <shortName evidence="9">HisRS</shortName>
    </alternativeName>
</protein>
<dbReference type="PANTHER" id="PTHR11476:SF7">
    <property type="entry name" value="HISTIDINE--TRNA LIGASE"/>
    <property type="match status" value="1"/>
</dbReference>
<dbReference type="EMBL" id="JBFNFH010000002">
    <property type="protein sequence ID" value="MFM1524297.1"/>
    <property type="molecule type" value="Genomic_DNA"/>
</dbReference>
<dbReference type="EC" id="6.1.1.21" evidence="9"/>
<evidence type="ECO:0000256" key="5">
    <source>
        <dbReference type="ARBA" id="ARBA00022840"/>
    </source>
</evidence>
<keyword evidence="5 9" id="KW-0067">ATP-binding</keyword>
<evidence type="ECO:0000256" key="6">
    <source>
        <dbReference type="ARBA" id="ARBA00022917"/>
    </source>
</evidence>
<dbReference type="GO" id="GO:0004821">
    <property type="term" value="F:histidine-tRNA ligase activity"/>
    <property type="evidence" value="ECO:0007669"/>
    <property type="project" value="UniProtKB-EC"/>
</dbReference>
<dbReference type="Gene3D" id="3.40.50.800">
    <property type="entry name" value="Anticodon-binding domain"/>
    <property type="match status" value="1"/>
</dbReference>
<comment type="subcellular location">
    <subcellularLocation>
        <location evidence="9">Cytoplasm</location>
    </subcellularLocation>
</comment>
<comment type="caution">
    <text evidence="11">The sequence shown here is derived from an EMBL/GenBank/DDBJ whole genome shotgun (WGS) entry which is preliminary data.</text>
</comment>
<comment type="subunit">
    <text evidence="9">Homodimer.</text>
</comment>
<evidence type="ECO:0000256" key="4">
    <source>
        <dbReference type="ARBA" id="ARBA00022741"/>
    </source>
</evidence>
<accession>A0ABW9F4Q6</accession>
<dbReference type="PROSITE" id="PS50862">
    <property type="entry name" value="AA_TRNA_LIGASE_II"/>
    <property type="match status" value="1"/>
</dbReference>
<keyword evidence="6 9" id="KW-0648">Protein biosynthesis</keyword>
<keyword evidence="2 9" id="KW-0963">Cytoplasm</keyword>
<evidence type="ECO:0000256" key="1">
    <source>
        <dbReference type="ARBA" id="ARBA00008226"/>
    </source>
</evidence>
<comment type="catalytic activity">
    <reaction evidence="8 9">
        <text>tRNA(His) + L-histidine + ATP = L-histidyl-tRNA(His) + AMP + diphosphate + H(+)</text>
        <dbReference type="Rhea" id="RHEA:17313"/>
        <dbReference type="Rhea" id="RHEA-COMP:9665"/>
        <dbReference type="Rhea" id="RHEA-COMP:9689"/>
        <dbReference type="ChEBI" id="CHEBI:15378"/>
        <dbReference type="ChEBI" id="CHEBI:30616"/>
        <dbReference type="ChEBI" id="CHEBI:33019"/>
        <dbReference type="ChEBI" id="CHEBI:57595"/>
        <dbReference type="ChEBI" id="CHEBI:78442"/>
        <dbReference type="ChEBI" id="CHEBI:78527"/>
        <dbReference type="ChEBI" id="CHEBI:456215"/>
        <dbReference type="EC" id="6.1.1.21"/>
    </reaction>
</comment>
<dbReference type="Proteomes" id="UP001629536">
    <property type="component" value="Unassembled WGS sequence"/>
</dbReference>
<evidence type="ECO:0000313" key="12">
    <source>
        <dbReference type="Proteomes" id="UP001629536"/>
    </source>
</evidence>
<evidence type="ECO:0000256" key="9">
    <source>
        <dbReference type="HAMAP-Rule" id="MF_00127"/>
    </source>
</evidence>
<keyword evidence="3 9" id="KW-0436">Ligase</keyword>
<dbReference type="Pfam" id="PF03129">
    <property type="entry name" value="HGTP_anticodon"/>
    <property type="match status" value="1"/>
</dbReference>
<dbReference type="InterPro" id="IPR045864">
    <property type="entry name" value="aa-tRNA-synth_II/BPL/LPL"/>
</dbReference>
<dbReference type="RefSeq" id="WP_408126178.1">
    <property type="nucleotide sequence ID" value="NZ_JBFNFH010000002.1"/>
</dbReference>
<keyword evidence="12" id="KW-1185">Reference proteome</keyword>
<feature type="domain" description="Aminoacyl-transfer RNA synthetases class-II family profile" evidence="10">
    <location>
        <begin position="1"/>
        <end position="354"/>
    </location>
</feature>
<evidence type="ECO:0000256" key="8">
    <source>
        <dbReference type="ARBA" id="ARBA00047639"/>
    </source>
</evidence>
<evidence type="ECO:0000313" key="11">
    <source>
        <dbReference type="EMBL" id="MFM1524297.1"/>
    </source>
</evidence>
<dbReference type="InterPro" id="IPR004154">
    <property type="entry name" value="Anticodon-bd"/>
</dbReference>
<dbReference type="InterPro" id="IPR033656">
    <property type="entry name" value="HisRS_anticodon"/>
</dbReference>
<dbReference type="InterPro" id="IPR041715">
    <property type="entry name" value="HisRS-like_core"/>
</dbReference>